<proteinExistence type="predicted"/>
<dbReference type="EMBL" id="VSRR010112430">
    <property type="protein sequence ID" value="MPC98037.1"/>
    <property type="molecule type" value="Genomic_DNA"/>
</dbReference>
<protein>
    <submittedName>
        <fullName evidence="2">Uncharacterized protein</fullName>
    </submittedName>
</protein>
<organism evidence="2 3">
    <name type="scientific">Portunus trituberculatus</name>
    <name type="common">Swimming crab</name>
    <name type="synonym">Neptunus trituberculatus</name>
    <dbReference type="NCBI Taxonomy" id="210409"/>
    <lineage>
        <taxon>Eukaryota</taxon>
        <taxon>Metazoa</taxon>
        <taxon>Ecdysozoa</taxon>
        <taxon>Arthropoda</taxon>
        <taxon>Crustacea</taxon>
        <taxon>Multicrustacea</taxon>
        <taxon>Malacostraca</taxon>
        <taxon>Eumalacostraca</taxon>
        <taxon>Eucarida</taxon>
        <taxon>Decapoda</taxon>
        <taxon>Pleocyemata</taxon>
        <taxon>Brachyura</taxon>
        <taxon>Eubrachyura</taxon>
        <taxon>Portunoidea</taxon>
        <taxon>Portunidae</taxon>
        <taxon>Portuninae</taxon>
        <taxon>Portunus</taxon>
    </lineage>
</organism>
<keyword evidence="1" id="KW-1133">Transmembrane helix</keyword>
<dbReference type="AlphaFoldDB" id="A0A5B7JY57"/>
<accession>A0A5B7JY57</accession>
<comment type="caution">
    <text evidence="2">The sequence shown here is derived from an EMBL/GenBank/DDBJ whole genome shotgun (WGS) entry which is preliminary data.</text>
</comment>
<evidence type="ECO:0000313" key="3">
    <source>
        <dbReference type="Proteomes" id="UP000324222"/>
    </source>
</evidence>
<keyword evidence="3" id="KW-1185">Reference proteome</keyword>
<gene>
    <name evidence="2" type="ORF">E2C01_093387</name>
</gene>
<feature type="transmembrane region" description="Helical" evidence="1">
    <location>
        <begin position="12"/>
        <end position="29"/>
    </location>
</feature>
<sequence length="63" mass="6926">MQCCVENSEQCIVLAGVVVVVVVVVGIAAEPQETYNLVREELLFLARGKKRRGGCNEEVWGAY</sequence>
<name>A0A5B7JY57_PORTR</name>
<reference evidence="2 3" key="1">
    <citation type="submission" date="2019-05" db="EMBL/GenBank/DDBJ databases">
        <title>Another draft genome of Portunus trituberculatus and its Hox gene families provides insights of decapod evolution.</title>
        <authorList>
            <person name="Jeong J.-H."/>
            <person name="Song I."/>
            <person name="Kim S."/>
            <person name="Choi T."/>
            <person name="Kim D."/>
            <person name="Ryu S."/>
            <person name="Kim W."/>
        </authorList>
    </citation>
    <scope>NUCLEOTIDE SEQUENCE [LARGE SCALE GENOMIC DNA]</scope>
    <source>
        <tissue evidence="2">Muscle</tissue>
    </source>
</reference>
<dbReference type="Proteomes" id="UP000324222">
    <property type="component" value="Unassembled WGS sequence"/>
</dbReference>
<keyword evidence="1" id="KW-0812">Transmembrane</keyword>
<evidence type="ECO:0000313" key="2">
    <source>
        <dbReference type="EMBL" id="MPC98037.1"/>
    </source>
</evidence>
<evidence type="ECO:0000256" key="1">
    <source>
        <dbReference type="SAM" id="Phobius"/>
    </source>
</evidence>
<keyword evidence="1" id="KW-0472">Membrane</keyword>